<gene>
    <name evidence="3" type="ORF">IQ24_03799</name>
</gene>
<reference evidence="3 4" key="1">
    <citation type="journal article" date="2015" name="Stand. Genomic Sci.">
        <title>Genomic Encyclopedia of Bacterial and Archaeal Type Strains, Phase III: the genomes of soil and plant-associated and newly described type strains.</title>
        <authorList>
            <person name="Whitman W.B."/>
            <person name="Woyke T."/>
            <person name="Klenk H.P."/>
            <person name="Zhou Y."/>
            <person name="Lilburn T.G."/>
            <person name="Beck B.J."/>
            <person name="De Vos P."/>
            <person name="Vandamme P."/>
            <person name="Eisen J.A."/>
            <person name="Garrity G."/>
            <person name="Hugenholtz P."/>
            <person name="Kyrpides N.C."/>
        </authorList>
    </citation>
    <scope>NUCLEOTIDE SEQUENCE [LARGE SCALE GENOMIC DNA]</scope>
    <source>
        <strain evidence="3 4">CGMCC 1.5364</strain>
    </source>
</reference>
<dbReference type="Pfam" id="PF20066">
    <property type="entry name" value="Glyoxalase_8"/>
    <property type="match status" value="1"/>
</dbReference>
<protein>
    <recommendedName>
        <fullName evidence="2">Glyoxalase-related protein domain-containing protein</fullName>
    </recommendedName>
</protein>
<keyword evidence="4" id="KW-1185">Reference proteome</keyword>
<feature type="compositionally biased region" description="Basic and acidic residues" evidence="1">
    <location>
        <begin position="118"/>
        <end position="128"/>
    </location>
</feature>
<comment type="caution">
    <text evidence="3">The sequence shown here is derived from an EMBL/GenBank/DDBJ whole genome shotgun (WGS) entry which is preliminary data.</text>
</comment>
<organism evidence="3 4">
    <name type="scientific">Paracoccus sulfuroxidans</name>
    <dbReference type="NCBI Taxonomy" id="384678"/>
    <lineage>
        <taxon>Bacteria</taxon>
        <taxon>Pseudomonadati</taxon>
        <taxon>Pseudomonadota</taxon>
        <taxon>Alphaproteobacteria</taxon>
        <taxon>Rhodobacterales</taxon>
        <taxon>Paracoccaceae</taxon>
        <taxon>Paracoccus</taxon>
    </lineage>
</organism>
<dbReference type="EMBL" id="VLKU01000016">
    <property type="protein sequence ID" value="TWI28182.1"/>
    <property type="molecule type" value="Genomic_DNA"/>
</dbReference>
<feature type="region of interest" description="Disordered" evidence="1">
    <location>
        <begin position="118"/>
        <end position="143"/>
    </location>
</feature>
<feature type="domain" description="Glyoxalase-related protein" evidence="2">
    <location>
        <begin position="2"/>
        <end position="136"/>
    </location>
</feature>
<proteinExistence type="predicted"/>
<evidence type="ECO:0000313" key="3">
    <source>
        <dbReference type="EMBL" id="TWI28182.1"/>
    </source>
</evidence>
<sequence length="143" mass="15872">MTLDEAKAQAKALRAALLAQGTAISHAQALELIARQQGARDWNTLHARLAQRNAPAELALNDRVRGRYLGQPFTGQIIGLSGPASHRQISIRFDRPVDVVRFKSFSNLRHQIRATIDEHGRSHRHTSDGEPQLIVEADKDSAR</sequence>
<evidence type="ECO:0000259" key="2">
    <source>
        <dbReference type="Pfam" id="PF20066"/>
    </source>
</evidence>
<evidence type="ECO:0000256" key="1">
    <source>
        <dbReference type="SAM" id="MobiDB-lite"/>
    </source>
</evidence>
<dbReference type="OrthoDB" id="7350221at2"/>
<dbReference type="InterPro" id="IPR045517">
    <property type="entry name" value="Glyoxalase_8"/>
</dbReference>
<dbReference type="RefSeq" id="WP_145399928.1">
    <property type="nucleotide sequence ID" value="NZ_VLKU01000016.1"/>
</dbReference>
<name>A0A562N7K6_9RHOB</name>
<evidence type="ECO:0000313" key="4">
    <source>
        <dbReference type="Proteomes" id="UP000316225"/>
    </source>
</evidence>
<accession>A0A562N7K6</accession>
<dbReference type="Proteomes" id="UP000316225">
    <property type="component" value="Unassembled WGS sequence"/>
</dbReference>
<dbReference type="AlphaFoldDB" id="A0A562N7K6"/>